<comment type="caution">
    <text evidence="1">The sequence shown here is derived from an EMBL/GenBank/DDBJ whole genome shotgun (WGS) entry which is preliminary data.</text>
</comment>
<proteinExistence type="predicted"/>
<name>A0A6A2VXH1_9BIFI</name>
<gene>
    <name evidence="1" type="ORF">DSM100238_1235</name>
</gene>
<dbReference type="Proteomes" id="UP000440041">
    <property type="component" value="Unassembled WGS sequence"/>
</dbReference>
<protein>
    <submittedName>
        <fullName evidence="1">Uncharacterized protein</fullName>
    </submittedName>
</protein>
<evidence type="ECO:0000313" key="1">
    <source>
        <dbReference type="EMBL" id="KAB8297519.1"/>
    </source>
</evidence>
<dbReference type="AlphaFoldDB" id="A0A6A2VXH1"/>
<evidence type="ECO:0000313" key="2">
    <source>
        <dbReference type="Proteomes" id="UP000440041"/>
    </source>
</evidence>
<organism evidence="1 2">
    <name type="scientific">Bifidobacterium apri</name>
    <dbReference type="NCBI Taxonomy" id="1769423"/>
    <lineage>
        <taxon>Bacteria</taxon>
        <taxon>Bacillati</taxon>
        <taxon>Actinomycetota</taxon>
        <taxon>Actinomycetes</taxon>
        <taxon>Bifidobacteriales</taxon>
        <taxon>Bifidobacteriaceae</taxon>
        <taxon>Bifidobacterium</taxon>
    </lineage>
</organism>
<dbReference type="EMBL" id="WBSO01000008">
    <property type="protein sequence ID" value="KAB8297519.1"/>
    <property type="molecule type" value="Genomic_DNA"/>
</dbReference>
<reference evidence="1 2" key="1">
    <citation type="submission" date="2019-09" db="EMBL/GenBank/DDBJ databases">
        <title>Characterization of the phylogenetic diversity of two novel species belonging to the genus Bifidobacterium: Bifidobacterium cebidarum sp. nov. and Bifidobacterium leontopitheci sp. nov.</title>
        <authorList>
            <person name="Lugli G.A."/>
            <person name="Duranti S."/>
            <person name="Milani C."/>
            <person name="Turroni F."/>
            <person name="Ventura M."/>
        </authorList>
    </citation>
    <scope>NUCLEOTIDE SEQUENCE [LARGE SCALE GENOMIC DNA]</scope>
    <source>
        <strain evidence="1 2">DSM 100238</strain>
    </source>
</reference>
<keyword evidence="2" id="KW-1185">Reference proteome</keyword>
<sequence length="188" mass="21504">MSSREGRKTGVDSNRFDGNESTRTSVFELVAKLNFSRFLTLRYRTVMSARALPCWRVARRPKASGWNTPMSLSAMFLCRLVFTSLPWWRTFVHEYNSFNNCDLPVPLSPTMTLIVGRKLNSYLLLNGQKLETDSFSMACVLMRKLYVPMPDKWFHAYRCSFCMATIRLRAVSSITLDSLVVQFGSLGG</sequence>
<accession>A0A6A2VXH1</accession>